<accession>A0A1G5KJ61</accession>
<dbReference type="NCBIfam" id="NF033516">
    <property type="entry name" value="transpos_IS3"/>
    <property type="match status" value="1"/>
</dbReference>
<dbReference type="PROSITE" id="PS50994">
    <property type="entry name" value="INTEGRASE"/>
    <property type="match status" value="1"/>
</dbReference>
<dbReference type="Pfam" id="PF13683">
    <property type="entry name" value="rve_3"/>
    <property type="match status" value="1"/>
</dbReference>
<dbReference type="InterPro" id="IPR025948">
    <property type="entry name" value="HTH-like_dom"/>
</dbReference>
<dbReference type="GO" id="GO:0003676">
    <property type="term" value="F:nucleic acid binding"/>
    <property type="evidence" value="ECO:0007669"/>
    <property type="project" value="InterPro"/>
</dbReference>
<dbReference type="InterPro" id="IPR012337">
    <property type="entry name" value="RNaseH-like_sf"/>
</dbReference>
<dbReference type="Proteomes" id="UP000199569">
    <property type="component" value="Unassembled WGS sequence"/>
</dbReference>
<name>A0A1G5KJ61_9HYPH</name>
<dbReference type="InterPro" id="IPR048020">
    <property type="entry name" value="Transpos_IS3"/>
</dbReference>
<sequence>MVSRIREKYGLSERHACRIVSQPRGTQRYVPTLRADEDALTQAIIALASQYGRYGYRRITALLQRIGWKVGRDRVQRIWRREGLKVPKKHKPRARLWLNDGSCIRLRPERANHVWSFDFVEGHTHDGRSLRIMTLIDEFTRECLDLRVARRINSFGVIETLAAAMLTKGVPEHVRCDNGPEMVARTLREWLAQLGTKPLYIEPGSPWENGYCESFNGKLRDECLKLEIFYSLKEAQIVIGAWRDHYNRVRPHSSLGYRPPAPMTMEAISQQLPTSAIMQ</sequence>
<keyword evidence="3" id="KW-1185">Reference proteome</keyword>
<feature type="domain" description="Integrase catalytic" evidence="1">
    <location>
        <begin position="104"/>
        <end position="267"/>
    </location>
</feature>
<dbReference type="InterPro" id="IPR001584">
    <property type="entry name" value="Integrase_cat-core"/>
</dbReference>
<dbReference type="AlphaFoldDB" id="A0A1G5KJ61"/>
<reference evidence="2 3" key="1">
    <citation type="submission" date="2016-10" db="EMBL/GenBank/DDBJ databases">
        <authorList>
            <person name="de Groot N.N."/>
        </authorList>
    </citation>
    <scope>NUCLEOTIDE SEQUENCE [LARGE SCALE GENOMIC DNA]</scope>
    <source>
        <strain evidence="2 3">CGMCC 1.7666</strain>
    </source>
</reference>
<evidence type="ECO:0000313" key="3">
    <source>
        <dbReference type="Proteomes" id="UP000199569"/>
    </source>
</evidence>
<evidence type="ECO:0000259" key="1">
    <source>
        <dbReference type="PROSITE" id="PS50994"/>
    </source>
</evidence>
<dbReference type="Gene3D" id="3.30.420.10">
    <property type="entry name" value="Ribonuclease H-like superfamily/Ribonuclease H"/>
    <property type="match status" value="1"/>
</dbReference>
<dbReference type="STRING" id="549386.SAMN02927923_03351"/>
<dbReference type="GO" id="GO:0015074">
    <property type="term" value="P:DNA integration"/>
    <property type="evidence" value="ECO:0007669"/>
    <property type="project" value="InterPro"/>
</dbReference>
<gene>
    <name evidence="2" type="ORF">SAMN02927923_03351</name>
</gene>
<proteinExistence type="predicted"/>
<dbReference type="InterPro" id="IPR036397">
    <property type="entry name" value="RNaseH_sf"/>
</dbReference>
<dbReference type="Pfam" id="PF13276">
    <property type="entry name" value="HTH_21"/>
    <property type="match status" value="1"/>
</dbReference>
<evidence type="ECO:0000313" key="2">
    <source>
        <dbReference type="EMBL" id="SCZ00414.1"/>
    </source>
</evidence>
<dbReference type="SUPFAM" id="SSF53098">
    <property type="entry name" value="Ribonuclease H-like"/>
    <property type="match status" value="1"/>
</dbReference>
<organism evidence="2 3">
    <name type="scientific">Microvirga guangxiensis</name>
    <dbReference type="NCBI Taxonomy" id="549386"/>
    <lineage>
        <taxon>Bacteria</taxon>
        <taxon>Pseudomonadati</taxon>
        <taxon>Pseudomonadota</taxon>
        <taxon>Alphaproteobacteria</taxon>
        <taxon>Hyphomicrobiales</taxon>
        <taxon>Methylobacteriaceae</taxon>
        <taxon>Microvirga</taxon>
    </lineage>
</organism>
<dbReference type="EMBL" id="FMVJ01000010">
    <property type="protein sequence ID" value="SCZ00414.1"/>
    <property type="molecule type" value="Genomic_DNA"/>
</dbReference>
<protein>
    <submittedName>
        <fullName evidence="2">Transposase InsO and inactivated derivatives</fullName>
    </submittedName>
</protein>
<dbReference type="PANTHER" id="PTHR47515:SF1">
    <property type="entry name" value="BLR2054 PROTEIN"/>
    <property type="match status" value="1"/>
</dbReference>
<dbReference type="PANTHER" id="PTHR47515">
    <property type="entry name" value="LOW CALCIUM RESPONSE LOCUS PROTEIN T"/>
    <property type="match status" value="1"/>
</dbReference>